<evidence type="ECO:0000313" key="1">
    <source>
        <dbReference type="EMBL" id="KAF9514175.1"/>
    </source>
</evidence>
<gene>
    <name evidence="1" type="ORF">BS47DRAFT_901560</name>
</gene>
<proteinExistence type="predicted"/>
<protein>
    <submittedName>
        <fullName evidence="1">Uncharacterized protein</fullName>
    </submittedName>
</protein>
<comment type="caution">
    <text evidence="1">The sequence shown here is derived from an EMBL/GenBank/DDBJ whole genome shotgun (WGS) entry which is preliminary data.</text>
</comment>
<evidence type="ECO:0000313" key="2">
    <source>
        <dbReference type="Proteomes" id="UP000886523"/>
    </source>
</evidence>
<accession>A0A9P6AYG9</accession>
<keyword evidence="2" id="KW-1185">Reference proteome</keyword>
<reference evidence="1" key="1">
    <citation type="journal article" date="2020" name="Nat. Commun.">
        <title>Large-scale genome sequencing of mycorrhizal fungi provides insights into the early evolution of symbiotic traits.</title>
        <authorList>
            <person name="Miyauchi S."/>
            <person name="Kiss E."/>
            <person name="Kuo A."/>
            <person name="Drula E."/>
            <person name="Kohler A."/>
            <person name="Sanchez-Garcia M."/>
            <person name="Morin E."/>
            <person name="Andreopoulos B."/>
            <person name="Barry K.W."/>
            <person name="Bonito G."/>
            <person name="Buee M."/>
            <person name="Carver A."/>
            <person name="Chen C."/>
            <person name="Cichocki N."/>
            <person name="Clum A."/>
            <person name="Culley D."/>
            <person name="Crous P.W."/>
            <person name="Fauchery L."/>
            <person name="Girlanda M."/>
            <person name="Hayes R.D."/>
            <person name="Keri Z."/>
            <person name="LaButti K."/>
            <person name="Lipzen A."/>
            <person name="Lombard V."/>
            <person name="Magnuson J."/>
            <person name="Maillard F."/>
            <person name="Murat C."/>
            <person name="Nolan M."/>
            <person name="Ohm R.A."/>
            <person name="Pangilinan J."/>
            <person name="Pereira M.F."/>
            <person name="Perotto S."/>
            <person name="Peter M."/>
            <person name="Pfister S."/>
            <person name="Riley R."/>
            <person name="Sitrit Y."/>
            <person name="Stielow J.B."/>
            <person name="Szollosi G."/>
            <person name="Zifcakova L."/>
            <person name="Stursova M."/>
            <person name="Spatafora J.W."/>
            <person name="Tedersoo L."/>
            <person name="Vaario L.M."/>
            <person name="Yamada A."/>
            <person name="Yan M."/>
            <person name="Wang P."/>
            <person name="Xu J."/>
            <person name="Bruns T."/>
            <person name="Baldrian P."/>
            <person name="Vilgalys R."/>
            <person name="Dunand C."/>
            <person name="Henrissat B."/>
            <person name="Grigoriev I.V."/>
            <person name="Hibbett D."/>
            <person name="Nagy L.G."/>
            <person name="Martin F.M."/>
        </authorList>
    </citation>
    <scope>NUCLEOTIDE SEQUENCE</scope>
    <source>
        <strain evidence="1">UP504</strain>
    </source>
</reference>
<organism evidence="1 2">
    <name type="scientific">Hydnum rufescens UP504</name>
    <dbReference type="NCBI Taxonomy" id="1448309"/>
    <lineage>
        <taxon>Eukaryota</taxon>
        <taxon>Fungi</taxon>
        <taxon>Dikarya</taxon>
        <taxon>Basidiomycota</taxon>
        <taxon>Agaricomycotina</taxon>
        <taxon>Agaricomycetes</taxon>
        <taxon>Cantharellales</taxon>
        <taxon>Hydnaceae</taxon>
        <taxon>Hydnum</taxon>
    </lineage>
</organism>
<dbReference type="EMBL" id="MU128964">
    <property type="protein sequence ID" value="KAF9514175.1"/>
    <property type="molecule type" value="Genomic_DNA"/>
</dbReference>
<dbReference type="AlphaFoldDB" id="A0A9P6AYG9"/>
<name>A0A9P6AYG9_9AGAM</name>
<sequence length="88" mass="10040">MVAFCWCLVVSPTCPSRVLVLPRLHLARLRLDFGRLCTSSVDFGVHLRSRAKFTDLTLTQVNLSQKYVVLILYCCKGCVDRSIICTYR</sequence>
<dbReference type="Proteomes" id="UP000886523">
    <property type="component" value="Unassembled WGS sequence"/>
</dbReference>